<organism evidence="2 3">
    <name type="scientific">Ulvibacter antarcticus</name>
    <dbReference type="NCBI Taxonomy" id="442714"/>
    <lineage>
        <taxon>Bacteria</taxon>
        <taxon>Pseudomonadati</taxon>
        <taxon>Bacteroidota</taxon>
        <taxon>Flavobacteriia</taxon>
        <taxon>Flavobacteriales</taxon>
        <taxon>Flavobacteriaceae</taxon>
        <taxon>Ulvibacter</taxon>
    </lineage>
</organism>
<dbReference type="InterPro" id="IPR011990">
    <property type="entry name" value="TPR-like_helical_dom_sf"/>
</dbReference>
<keyword evidence="1" id="KW-1133">Transmembrane helix</keyword>
<evidence type="ECO:0000313" key="3">
    <source>
        <dbReference type="Proteomes" id="UP000271339"/>
    </source>
</evidence>
<accession>A0A3L9YDH4</accession>
<dbReference type="OrthoDB" id="638548at2"/>
<sequence length="262" mass="30098">MNNSYDIEIERFISGEMTSEESREFETKMKGDKELSENYKLTLAAHQLIQDAGRLELKAKLEHFENEDSTQTFDSENSNLKVVTQKGVLPLWIKRAIPIAAILVLFIAIYQFGIFNSSSTVSDVYSEHFEVYSPPGVTRHNNETAQVNWEAATVLYRNNEYEEAIERFSNAENGVPDFQVFFYKGVSYMAQNQPDYNMAIQNFDSVLATDNDYHQQARWYKSLALLKSGKQSEAYALLETIVAGKFYKNEEAENILNTKIKE</sequence>
<keyword evidence="1" id="KW-0812">Transmembrane</keyword>
<evidence type="ECO:0000313" key="2">
    <source>
        <dbReference type="EMBL" id="RMA58504.1"/>
    </source>
</evidence>
<keyword evidence="3" id="KW-1185">Reference proteome</keyword>
<name>A0A3L9YDH4_9FLAO</name>
<keyword evidence="1" id="KW-0472">Membrane</keyword>
<dbReference type="SUPFAM" id="SSF48452">
    <property type="entry name" value="TPR-like"/>
    <property type="match status" value="1"/>
</dbReference>
<feature type="transmembrane region" description="Helical" evidence="1">
    <location>
        <begin position="96"/>
        <end position="115"/>
    </location>
</feature>
<evidence type="ECO:0000256" key="1">
    <source>
        <dbReference type="SAM" id="Phobius"/>
    </source>
</evidence>
<dbReference type="EMBL" id="REFC01000013">
    <property type="protein sequence ID" value="RMA58504.1"/>
    <property type="molecule type" value="Genomic_DNA"/>
</dbReference>
<dbReference type="RefSeq" id="WP_121907456.1">
    <property type="nucleotide sequence ID" value="NZ_REFC01000013.1"/>
</dbReference>
<dbReference type="AlphaFoldDB" id="A0A3L9YDH4"/>
<gene>
    <name evidence="2" type="ORF">BXY75_1877</name>
</gene>
<comment type="caution">
    <text evidence="2">The sequence shown here is derived from an EMBL/GenBank/DDBJ whole genome shotgun (WGS) entry which is preliminary data.</text>
</comment>
<reference evidence="2 3" key="1">
    <citation type="submission" date="2018-10" db="EMBL/GenBank/DDBJ databases">
        <title>Genomic Encyclopedia of Archaeal and Bacterial Type Strains, Phase II (KMG-II): from individual species to whole genera.</title>
        <authorList>
            <person name="Goeker M."/>
        </authorList>
    </citation>
    <scope>NUCLEOTIDE SEQUENCE [LARGE SCALE GENOMIC DNA]</scope>
    <source>
        <strain evidence="2 3">DSM 23424</strain>
    </source>
</reference>
<protein>
    <submittedName>
        <fullName evidence="2">Uncharacterized protein</fullName>
    </submittedName>
</protein>
<dbReference type="Proteomes" id="UP000271339">
    <property type="component" value="Unassembled WGS sequence"/>
</dbReference>
<proteinExistence type="predicted"/>
<dbReference type="Gene3D" id="1.25.40.10">
    <property type="entry name" value="Tetratricopeptide repeat domain"/>
    <property type="match status" value="1"/>
</dbReference>